<gene>
    <name evidence="1" type="ORF">OSB1V03_LOCUS23334</name>
</gene>
<feature type="non-terminal residue" evidence="1">
    <location>
        <position position="1"/>
    </location>
</feature>
<organism evidence="1">
    <name type="scientific">Medioppia subpectinata</name>
    <dbReference type="NCBI Taxonomy" id="1979941"/>
    <lineage>
        <taxon>Eukaryota</taxon>
        <taxon>Metazoa</taxon>
        <taxon>Ecdysozoa</taxon>
        <taxon>Arthropoda</taxon>
        <taxon>Chelicerata</taxon>
        <taxon>Arachnida</taxon>
        <taxon>Acari</taxon>
        <taxon>Acariformes</taxon>
        <taxon>Sarcoptiformes</taxon>
        <taxon>Oribatida</taxon>
        <taxon>Brachypylina</taxon>
        <taxon>Oppioidea</taxon>
        <taxon>Oppiidae</taxon>
        <taxon>Medioppia</taxon>
    </lineage>
</organism>
<dbReference type="GO" id="GO:0006457">
    <property type="term" value="P:protein folding"/>
    <property type="evidence" value="ECO:0007669"/>
    <property type="project" value="TreeGrafter"/>
</dbReference>
<keyword evidence="2" id="KW-1185">Reference proteome</keyword>
<proteinExistence type="predicted"/>
<dbReference type="InterPro" id="IPR036249">
    <property type="entry name" value="Thioredoxin-like_sf"/>
</dbReference>
<accession>A0A7R9M0R8</accession>
<dbReference type="AlphaFoldDB" id="A0A7R9M0R8"/>
<protein>
    <submittedName>
        <fullName evidence="1">Uncharacterized protein</fullName>
    </submittedName>
</protein>
<dbReference type="GO" id="GO:0005793">
    <property type="term" value="C:endoplasmic reticulum-Golgi intermediate compartment"/>
    <property type="evidence" value="ECO:0007669"/>
    <property type="project" value="TreeGrafter"/>
</dbReference>
<dbReference type="Gene3D" id="3.40.30.10">
    <property type="entry name" value="Glutaredoxin"/>
    <property type="match status" value="1"/>
</dbReference>
<dbReference type="InterPro" id="IPR052643">
    <property type="entry name" value="ERP44"/>
</dbReference>
<dbReference type="OrthoDB" id="294696at2759"/>
<dbReference type="EMBL" id="OC911942">
    <property type="protein sequence ID" value="CAD7651384.1"/>
    <property type="molecule type" value="Genomic_DNA"/>
</dbReference>
<name>A0A7R9M0R8_9ACAR</name>
<evidence type="ECO:0000313" key="1">
    <source>
        <dbReference type="EMBL" id="CAD7651384.1"/>
    </source>
</evidence>
<evidence type="ECO:0000313" key="2">
    <source>
        <dbReference type="Proteomes" id="UP000759131"/>
    </source>
</evidence>
<dbReference type="EMBL" id="CAJPIZ010057367">
    <property type="protein sequence ID" value="CAG2123389.1"/>
    <property type="molecule type" value="Genomic_DNA"/>
</dbReference>
<reference evidence="1" key="1">
    <citation type="submission" date="2020-11" db="EMBL/GenBank/DDBJ databases">
        <authorList>
            <person name="Tran Van P."/>
        </authorList>
    </citation>
    <scope>NUCLEOTIDE SEQUENCE</scope>
</reference>
<dbReference type="PANTHER" id="PTHR46295:SF1">
    <property type="entry name" value="ENDOPLASMIC RETICULUM RESIDENT PROTEIN 44"/>
    <property type="match status" value="1"/>
</dbReference>
<dbReference type="GO" id="GO:0003756">
    <property type="term" value="F:protein disulfide isomerase activity"/>
    <property type="evidence" value="ECO:0007669"/>
    <property type="project" value="TreeGrafter"/>
</dbReference>
<dbReference type="Proteomes" id="UP000759131">
    <property type="component" value="Unassembled WGS sequence"/>
</dbReference>
<dbReference type="PANTHER" id="PTHR46295">
    <property type="entry name" value="ENDOPLASMIC RETICULUM RESIDENT PROTEIN 44"/>
    <property type="match status" value="1"/>
</dbReference>
<dbReference type="SUPFAM" id="SSF52833">
    <property type="entry name" value="Thioredoxin-like"/>
    <property type="match status" value="1"/>
</dbReference>
<sequence length="58" mass="6679">DWCRFSQILAPVFQESYTKVLEEFPEPGRVLFGKVDCEHETKCGLNRTAHQRPPEGSD</sequence>
<dbReference type="GO" id="GO:0005789">
    <property type="term" value="C:endoplasmic reticulum membrane"/>
    <property type="evidence" value="ECO:0007669"/>
    <property type="project" value="TreeGrafter"/>
</dbReference>